<gene>
    <name evidence="2" type="ORF">IPOD504_LOCUS5252</name>
</gene>
<dbReference type="EMBL" id="OW152828">
    <property type="protein sequence ID" value="CAH2045840.1"/>
    <property type="molecule type" value="Genomic_DNA"/>
</dbReference>
<evidence type="ECO:0000313" key="3">
    <source>
        <dbReference type="Proteomes" id="UP000837857"/>
    </source>
</evidence>
<evidence type="ECO:0000313" key="2">
    <source>
        <dbReference type="EMBL" id="CAH2045840.1"/>
    </source>
</evidence>
<protein>
    <submittedName>
        <fullName evidence="2">Uncharacterized protein</fullName>
    </submittedName>
</protein>
<feature type="compositionally biased region" description="Low complexity" evidence="1">
    <location>
        <begin position="37"/>
        <end position="55"/>
    </location>
</feature>
<sequence length="88" mass="9373">MGTRAASLPTSGRNLPHNEMLSMADDFRCPLRRPPAESRTASSARRAGSLASGSAAERLASRGLAAVDRLDAAKAYFPTPYMRSSKCC</sequence>
<evidence type="ECO:0000256" key="1">
    <source>
        <dbReference type="SAM" id="MobiDB-lite"/>
    </source>
</evidence>
<accession>A0ABN8I3D1</accession>
<keyword evidence="3" id="KW-1185">Reference proteome</keyword>
<reference evidence="2" key="1">
    <citation type="submission" date="2022-03" db="EMBL/GenBank/DDBJ databases">
        <authorList>
            <person name="Martin H S."/>
        </authorList>
    </citation>
    <scope>NUCLEOTIDE SEQUENCE</scope>
</reference>
<name>A0ABN8I3D1_9NEOP</name>
<feature type="region of interest" description="Disordered" evidence="1">
    <location>
        <begin position="31"/>
        <end position="55"/>
    </location>
</feature>
<feature type="non-terminal residue" evidence="2">
    <location>
        <position position="88"/>
    </location>
</feature>
<dbReference type="Proteomes" id="UP000837857">
    <property type="component" value="Chromosome 16"/>
</dbReference>
<proteinExistence type="predicted"/>
<organism evidence="2 3">
    <name type="scientific">Iphiclides podalirius</name>
    <name type="common">scarce swallowtail</name>
    <dbReference type="NCBI Taxonomy" id="110791"/>
    <lineage>
        <taxon>Eukaryota</taxon>
        <taxon>Metazoa</taxon>
        <taxon>Ecdysozoa</taxon>
        <taxon>Arthropoda</taxon>
        <taxon>Hexapoda</taxon>
        <taxon>Insecta</taxon>
        <taxon>Pterygota</taxon>
        <taxon>Neoptera</taxon>
        <taxon>Endopterygota</taxon>
        <taxon>Lepidoptera</taxon>
        <taxon>Glossata</taxon>
        <taxon>Ditrysia</taxon>
        <taxon>Papilionoidea</taxon>
        <taxon>Papilionidae</taxon>
        <taxon>Papilioninae</taxon>
        <taxon>Iphiclides</taxon>
    </lineage>
</organism>